<reference evidence="1" key="1">
    <citation type="submission" date="2019-10" db="EMBL/GenBank/DDBJ databases">
        <title>Metagenomic sequencing of thiosulfate-disproportionating enrichment culture.</title>
        <authorList>
            <person name="Umezawa K."/>
            <person name="Kojima H."/>
            <person name="Fukui M."/>
        </authorList>
    </citation>
    <scope>NUCLEOTIDE SEQUENCE</scope>
    <source>
        <strain evidence="1">45J</strain>
    </source>
</reference>
<dbReference type="Pfam" id="PF14334">
    <property type="entry name" value="DUF4390"/>
    <property type="match status" value="1"/>
</dbReference>
<comment type="caution">
    <text evidence="1">The sequence shown here is derived from an EMBL/GenBank/DDBJ whole genome shotgun (WGS) entry which is preliminary data.</text>
</comment>
<accession>A0A5J4L8A1</accession>
<dbReference type="InterPro" id="IPR025500">
    <property type="entry name" value="DUF4390"/>
</dbReference>
<proteinExistence type="predicted"/>
<dbReference type="EMBL" id="BLAB01000001">
    <property type="protein sequence ID" value="GER93766.1"/>
    <property type="molecule type" value="Genomic_DNA"/>
</dbReference>
<dbReference type="AlphaFoldDB" id="A0A5J4L8A1"/>
<sequence length="194" mass="22547">MKRLTGHCSTGALGKALLLFICLLLFTIDGFATEIPIVDVKINNNDIHVRTSVKPDAKFIEDMNNGLSKELTFYIDLFRTWSIWPDEFVTGKKLIKILKSNPIKREYVAINIDGNMHIEKRFKNLESMLEWIMNITDIKITNIKELEPGDYFVRVTVDSRIRKLPPVIGYFLFFVPEKEFSVSKDSQKFEINKR</sequence>
<evidence type="ECO:0000313" key="1">
    <source>
        <dbReference type="EMBL" id="GER93766.1"/>
    </source>
</evidence>
<gene>
    <name evidence="1" type="ORF">A45J_1522</name>
</gene>
<organism evidence="1">
    <name type="scientific">hot springs metagenome</name>
    <dbReference type="NCBI Taxonomy" id="433727"/>
    <lineage>
        <taxon>unclassified sequences</taxon>
        <taxon>metagenomes</taxon>
        <taxon>ecological metagenomes</taxon>
    </lineage>
</organism>
<name>A0A5J4L8A1_9ZZZZ</name>
<protein>
    <submittedName>
        <fullName evidence="1">DUF4390 domain-containing protein</fullName>
    </submittedName>
</protein>